<keyword evidence="2" id="KW-1185">Reference proteome</keyword>
<organism evidence="1 2">
    <name type="scientific">Acetobacterium tundrae</name>
    <dbReference type="NCBI Taxonomy" id="132932"/>
    <lineage>
        <taxon>Bacteria</taxon>
        <taxon>Bacillati</taxon>
        <taxon>Bacillota</taxon>
        <taxon>Clostridia</taxon>
        <taxon>Eubacteriales</taxon>
        <taxon>Eubacteriaceae</taxon>
        <taxon>Acetobacterium</taxon>
    </lineage>
</organism>
<protein>
    <submittedName>
        <fullName evidence="1">Uncharacterized protein</fullName>
    </submittedName>
</protein>
<dbReference type="RefSeq" id="WP_186843814.1">
    <property type="nucleotide sequence ID" value="NZ_RXYB01000013.1"/>
</dbReference>
<evidence type="ECO:0000313" key="2">
    <source>
        <dbReference type="Proteomes" id="UP000653358"/>
    </source>
</evidence>
<dbReference type="Proteomes" id="UP000653358">
    <property type="component" value="Unassembled WGS sequence"/>
</dbReference>
<name>A0ABR6WNV6_9FIRM</name>
<gene>
    <name evidence="1" type="ORF">GH807_13075</name>
</gene>
<evidence type="ECO:0000313" key="1">
    <source>
        <dbReference type="EMBL" id="MBC3797976.1"/>
    </source>
</evidence>
<accession>A0ABR6WNV6</accession>
<reference evidence="1 2" key="1">
    <citation type="journal article" date="2020" name="mSystems">
        <title>Defining Genomic and Predicted Metabolic Features of the Acetobacterium Genus.</title>
        <authorList>
            <person name="Ross D.E."/>
            <person name="Marshall C.W."/>
            <person name="Gulliver D."/>
            <person name="May H.D."/>
            <person name="Norman R.S."/>
        </authorList>
    </citation>
    <scope>NUCLEOTIDE SEQUENCE [LARGE SCALE GENOMIC DNA]</scope>
    <source>
        <strain evidence="1 2">DSM 9173</strain>
    </source>
</reference>
<dbReference type="EMBL" id="WJBB01000018">
    <property type="protein sequence ID" value="MBC3797976.1"/>
    <property type="molecule type" value="Genomic_DNA"/>
</dbReference>
<proteinExistence type="predicted"/>
<comment type="caution">
    <text evidence="1">The sequence shown here is derived from an EMBL/GenBank/DDBJ whole genome shotgun (WGS) entry which is preliminary data.</text>
</comment>
<sequence>MITKTNADGEDETRTEKVKVTGVFEATVGSEDHSIIADYNLVTELNE</sequence>